<comment type="caution">
    <text evidence="1">The sequence shown here is derived from an EMBL/GenBank/DDBJ whole genome shotgun (WGS) entry which is preliminary data.</text>
</comment>
<dbReference type="Pfam" id="PF12224">
    <property type="entry name" value="Amidoligase_2"/>
    <property type="match status" value="1"/>
</dbReference>
<dbReference type="InterPro" id="IPR022025">
    <property type="entry name" value="Amidoligase_2"/>
</dbReference>
<reference evidence="1 2" key="1">
    <citation type="submission" date="2023-04" db="EMBL/GenBank/DDBJ databases">
        <title>Marinoamorphus aggregata gen. nov., sp. Nov., isolate from tissue of brittle star Ophioplocus japonicus.</title>
        <authorList>
            <person name="Kawano K."/>
            <person name="Sawayama S."/>
            <person name="Nakagawa S."/>
        </authorList>
    </citation>
    <scope>NUCLEOTIDE SEQUENCE [LARGE SCALE GENOMIC DNA]</scope>
    <source>
        <strain evidence="1 2">NKW23</strain>
    </source>
</reference>
<sequence>MEGATRRVGVELEFAGLPADVVAKAVADWCGGRIEQTAPHAHRVVAGDDAYEVYLDMALAHPKAGAEPERIETKLSQVVGDAASIAVPVEIVTPPLAPAALPRLDRLVAMLRAAGAGGTRDSVLYAHGMHLNVEAVEVGAAAIAPVLRAFVLVEDWLRQIMQIDLTRRTFAFVDGFPIGYIDRAAAGDLADGLVADYLAENPTRNRSLDMTPLLALLDREAVERALDGAKLKPRPTYHYRLPDCDLGRPGWTPARDWNLWVHLERIAADAEAVSALAEGWKAHRAKILSSRADWRAEAGAVLAAHGLSWPGAVAEAAR</sequence>
<accession>A0ABQ6LKQ4</accession>
<name>A0ABQ6LKQ4_9RHOB</name>
<gene>
    <name evidence="1" type="ORF">LNKW23_27750</name>
</gene>
<evidence type="ECO:0000313" key="1">
    <source>
        <dbReference type="EMBL" id="GMG83562.1"/>
    </source>
</evidence>
<dbReference type="EMBL" id="BSYI01000021">
    <property type="protein sequence ID" value="GMG83562.1"/>
    <property type="molecule type" value="Genomic_DNA"/>
</dbReference>
<protein>
    <recommendedName>
        <fullName evidence="3">Amidoligase enzyme</fullName>
    </recommendedName>
</protein>
<proteinExistence type="predicted"/>
<dbReference type="Proteomes" id="UP001239909">
    <property type="component" value="Unassembled WGS sequence"/>
</dbReference>
<organism evidence="1 2">
    <name type="scientific">Paralimibaculum aggregatum</name>
    <dbReference type="NCBI Taxonomy" id="3036245"/>
    <lineage>
        <taxon>Bacteria</taxon>
        <taxon>Pseudomonadati</taxon>
        <taxon>Pseudomonadota</taxon>
        <taxon>Alphaproteobacteria</taxon>
        <taxon>Rhodobacterales</taxon>
        <taxon>Paracoccaceae</taxon>
        <taxon>Paralimibaculum</taxon>
    </lineage>
</organism>
<keyword evidence="2" id="KW-1185">Reference proteome</keyword>
<evidence type="ECO:0008006" key="3">
    <source>
        <dbReference type="Google" id="ProtNLM"/>
    </source>
</evidence>
<evidence type="ECO:0000313" key="2">
    <source>
        <dbReference type="Proteomes" id="UP001239909"/>
    </source>
</evidence>